<evidence type="ECO:0000313" key="3">
    <source>
        <dbReference type="Proteomes" id="UP001152622"/>
    </source>
</evidence>
<organism evidence="2 3">
    <name type="scientific">Synaphobranchus kaupii</name>
    <name type="common">Kaup's arrowtooth eel</name>
    <dbReference type="NCBI Taxonomy" id="118154"/>
    <lineage>
        <taxon>Eukaryota</taxon>
        <taxon>Metazoa</taxon>
        <taxon>Chordata</taxon>
        <taxon>Craniata</taxon>
        <taxon>Vertebrata</taxon>
        <taxon>Euteleostomi</taxon>
        <taxon>Actinopterygii</taxon>
        <taxon>Neopterygii</taxon>
        <taxon>Teleostei</taxon>
        <taxon>Anguilliformes</taxon>
        <taxon>Synaphobranchidae</taxon>
        <taxon>Synaphobranchus</taxon>
    </lineage>
</organism>
<dbReference type="EMBL" id="JAINUF010000011">
    <property type="protein sequence ID" value="KAJ8347213.1"/>
    <property type="molecule type" value="Genomic_DNA"/>
</dbReference>
<proteinExistence type="predicted"/>
<keyword evidence="3" id="KW-1185">Reference proteome</keyword>
<evidence type="ECO:0000313" key="2">
    <source>
        <dbReference type="EMBL" id="KAJ8347213.1"/>
    </source>
</evidence>
<reference evidence="2" key="1">
    <citation type="journal article" date="2023" name="Science">
        <title>Genome structures resolve the early diversification of teleost fishes.</title>
        <authorList>
            <person name="Parey E."/>
            <person name="Louis A."/>
            <person name="Montfort J."/>
            <person name="Bouchez O."/>
            <person name="Roques C."/>
            <person name="Iampietro C."/>
            <person name="Lluch J."/>
            <person name="Castinel A."/>
            <person name="Donnadieu C."/>
            <person name="Desvignes T."/>
            <person name="Floi Bucao C."/>
            <person name="Jouanno E."/>
            <person name="Wen M."/>
            <person name="Mejri S."/>
            <person name="Dirks R."/>
            <person name="Jansen H."/>
            <person name="Henkel C."/>
            <person name="Chen W.J."/>
            <person name="Zahm M."/>
            <person name="Cabau C."/>
            <person name="Klopp C."/>
            <person name="Thompson A.W."/>
            <person name="Robinson-Rechavi M."/>
            <person name="Braasch I."/>
            <person name="Lecointre G."/>
            <person name="Bobe J."/>
            <person name="Postlethwait J.H."/>
            <person name="Berthelot C."/>
            <person name="Roest Crollius H."/>
            <person name="Guiguen Y."/>
        </authorList>
    </citation>
    <scope>NUCLEOTIDE SEQUENCE</scope>
    <source>
        <strain evidence="2">WJC10195</strain>
    </source>
</reference>
<accession>A0A9Q1IPH4</accession>
<gene>
    <name evidence="2" type="ORF">SKAU_G00286140</name>
</gene>
<protein>
    <submittedName>
        <fullName evidence="2">Uncharacterized protein</fullName>
    </submittedName>
</protein>
<comment type="caution">
    <text evidence="2">The sequence shown here is derived from an EMBL/GenBank/DDBJ whole genome shotgun (WGS) entry which is preliminary data.</text>
</comment>
<dbReference type="AlphaFoldDB" id="A0A9Q1IPH4"/>
<feature type="region of interest" description="Disordered" evidence="1">
    <location>
        <begin position="1"/>
        <end position="27"/>
    </location>
</feature>
<dbReference type="Proteomes" id="UP001152622">
    <property type="component" value="Chromosome 11"/>
</dbReference>
<dbReference type="OrthoDB" id="8960516at2759"/>
<feature type="compositionally biased region" description="Basic and acidic residues" evidence="1">
    <location>
        <begin position="1"/>
        <end position="11"/>
    </location>
</feature>
<evidence type="ECO:0000256" key="1">
    <source>
        <dbReference type="SAM" id="MobiDB-lite"/>
    </source>
</evidence>
<name>A0A9Q1IPH4_SYNKA</name>
<sequence>MSERKKAEEKVSIPGSGTAGINEGEPPTFKLLSAALPRRFGEATSQIALKEQLQAKERGPREKPGLYAAEVQQLTQRTYSQLTGPKKDSLALNTFFRGLRATHLWQHYCIASTNSLNDAQSHTKHF</sequence>